<dbReference type="GO" id="GO:0000045">
    <property type="term" value="P:autophagosome assembly"/>
    <property type="evidence" value="ECO:0007669"/>
    <property type="project" value="TreeGrafter"/>
</dbReference>
<dbReference type="GO" id="GO:0005776">
    <property type="term" value="C:autophagosome"/>
    <property type="evidence" value="ECO:0007669"/>
    <property type="project" value="UniProtKB-SubCell"/>
</dbReference>
<dbReference type="GO" id="GO:0016604">
    <property type="term" value="C:nuclear body"/>
    <property type="evidence" value="ECO:0007669"/>
    <property type="project" value="UniProtKB-SubCell"/>
</dbReference>
<dbReference type="InParanoid" id="A0A7M7QEH7"/>
<protein>
    <recommendedName>
        <fullName evidence="14">Tumor protein p53-inducible nuclear protein 2</fullName>
    </recommendedName>
</protein>
<evidence type="ECO:0008006" key="14">
    <source>
        <dbReference type="Google" id="ProtNLM"/>
    </source>
</evidence>
<reference evidence="12" key="1">
    <citation type="submission" date="2021-01" db="UniProtKB">
        <authorList>
            <consortium name="EnsemblMetazoa"/>
        </authorList>
    </citation>
    <scope>IDENTIFICATION</scope>
</reference>
<keyword evidence="7" id="KW-0804">Transcription</keyword>
<evidence type="ECO:0000313" key="12">
    <source>
        <dbReference type="EnsemblMetazoa" id="XP_031786364"/>
    </source>
</evidence>
<evidence type="ECO:0000256" key="2">
    <source>
        <dbReference type="ARBA" id="ARBA00004514"/>
    </source>
</evidence>
<organism evidence="12 13">
    <name type="scientific">Nasonia vitripennis</name>
    <name type="common">Parasitic wasp</name>
    <dbReference type="NCBI Taxonomy" id="7425"/>
    <lineage>
        <taxon>Eukaryota</taxon>
        <taxon>Metazoa</taxon>
        <taxon>Ecdysozoa</taxon>
        <taxon>Arthropoda</taxon>
        <taxon>Hexapoda</taxon>
        <taxon>Insecta</taxon>
        <taxon>Pterygota</taxon>
        <taxon>Neoptera</taxon>
        <taxon>Endopterygota</taxon>
        <taxon>Hymenoptera</taxon>
        <taxon>Apocrita</taxon>
        <taxon>Proctotrupomorpha</taxon>
        <taxon>Chalcidoidea</taxon>
        <taxon>Pteromalidae</taxon>
        <taxon>Pteromalinae</taxon>
        <taxon>Nasonia</taxon>
    </lineage>
</organism>
<dbReference type="EnsemblMetazoa" id="XM_031930504">
    <property type="protein sequence ID" value="XP_031786364"/>
    <property type="gene ID" value="LOC100678798"/>
</dbReference>
<dbReference type="PANTHER" id="PTHR31671:SF3">
    <property type="entry name" value="DIABETES AND OBESITY REGULATED, ISOFORM G"/>
    <property type="match status" value="1"/>
</dbReference>
<comment type="subcellular location">
    <subcellularLocation>
        <location evidence="2">Cytoplasm</location>
        <location evidence="2">Cytosol</location>
    </subcellularLocation>
    <subcellularLocation>
        <location evidence="1">Cytoplasmic vesicle</location>
        <location evidence="1">Autophagosome</location>
    </subcellularLocation>
    <subcellularLocation>
        <location evidence="10">Nucleus</location>
        <location evidence="10">Nuclear body</location>
    </subcellularLocation>
</comment>
<evidence type="ECO:0000256" key="11">
    <source>
        <dbReference type="SAM" id="MobiDB-lite"/>
    </source>
</evidence>
<keyword evidence="9" id="KW-0968">Cytoplasmic vesicle</keyword>
<dbReference type="AlphaFoldDB" id="A0A7M7QEH7"/>
<dbReference type="OMA" id="TLEEPWY"/>
<evidence type="ECO:0000256" key="9">
    <source>
        <dbReference type="ARBA" id="ARBA00023329"/>
    </source>
</evidence>
<accession>A0A7M7QEH7</accession>
<evidence type="ECO:0000256" key="10">
    <source>
        <dbReference type="ARBA" id="ARBA00034306"/>
    </source>
</evidence>
<evidence type="ECO:0000256" key="5">
    <source>
        <dbReference type="ARBA" id="ARBA00023015"/>
    </source>
</evidence>
<feature type="compositionally biased region" description="Polar residues" evidence="11">
    <location>
        <begin position="287"/>
        <end position="298"/>
    </location>
</feature>
<dbReference type="KEGG" id="nvi:100678798"/>
<feature type="compositionally biased region" description="Low complexity" evidence="11">
    <location>
        <begin position="152"/>
        <end position="192"/>
    </location>
</feature>
<evidence type="ECO:0000313" key="13">
    <source>
        <dbReference type="Proteomes" id="UP000002358"/>
    </source>
</evidence>
<feature type="compositionally biased region" description="Basic and acidic residues" evidence="11">
    <location>
        <begin position="224"/>
        <end position="241"/>
    </location>
</feature>
<keyword evidence="4" id="KW-0072">Autophagy</keyword>
<dbReference type="GO" id="GO:0045893">
    <property type="term" value="P:positive regulation of DNA-templated transcription"/>
    <property type="evidence" value="ECO:0007669"/>
    <property type="project" value="TreeGrafter"/>
</dbReference>
<dbReference type="PANTHER" id="PTHR31671">
    <property type="entry name" value="DIABETES AND OBESITY REGULATED, ISOFORM G"/>
    <property type="match status" value="1"/>
</dbReference>
<dbReference type="Pfam" id="PF14839">
    <property type="entry name" value="DOR"/>
    <property type="match status" value="1"/>
</dbReference>
<evidence type="ECO:0000256" key="6">
    <source>
        <dbReference type="ARBA" id="ARBA00023159"/>
    </source>
</evidence>
<feature type="compositionally biased region" description="Basic and acidic residues" evidence="11">
    <location>
        <begin position="260"/>
        <end position="272"/>
    </location>
</feature>
<proteinExistence type="predicted"/>
<evidence type="ECO:0000256" key="3">
    <source>
        <dbReference type="ARBA" id="ARBA00022490"/>
    </source>
</evidence>
<feature type="region of interest" description="Disordered" evidence="11">
    <location>
        <begin position="107"/>
        <end position="298"/>
    </location>
</feature>
<keyword evidence="8" id="KW-0539">Nucleus</keyword>
<evidence type="ECO:0000256" key="4">
    <source>
        <dbReference type="ARBA" id="ARBA00023006"/>
    </source>
</evidence>
<dbReference type="Proteomes" id="UP000002358">
    <property type="component" value="Chromosome 4"/>
</dbReference>
<feature type="compositionally biased region" description="Basic residues" evidence="11">
    <location>
        <begin position="193"/>
        <end position="209"/>
    </location>
</feature>
<keyword evidence="5" id="KW-0805">Transcription regulation</keyword>
<dbReference type="OrthoDB" id="10041339at2759"/>
<dbReference type="GO" id="GO:0005829">
    <property type="term" value="C:cytosol"/>
    <property type="evidence" value="ECO:0007669"/>
    <property type="project" value="UniProtKB-SubCell"/>
</dbReference>
<dbReference type="RefSeq" id="XP_031786364.1">
    <property type="nucleotide sequence ID" value="XM_031930504.1"/>
</dbReference>
<dbReference type="CTD" id="38543"/>
<sequence length="298" mass="32850">MLSRLASYLLRGAASGADDGEAPPRDEEVGAAPDGVASIPVEARLRQVEVEGDDWILIDRNVEGFAGMDESWYVTPPACFTQPGPVHVETSPLEDLLIEHPSMSVYRAAGSSSHSDKPESGKQRGKRRPPVPEAKKPVDNARLPLASRNANLQAVSTTTTTTTQATSLVRAEGQASSRSKAKANNNNSNSSSKHNRPSHYHHHHRHHHQNQGGAVAEQAPRRSSIRDLRNARGDENVRIEQIRSAQKMLEKRTSQTSKRNRLERGNKAREVSSGKGRRPRRQDRLRLNNSGANNNRKC</sequence>
<dbReference type="GO" id="GO:0031410">
    <property type="term" value="C:cytoplasmic vesicle"/>
    <property type="evidence" value="ECO:0007669"/>
    <property type="project" value="UniProtKB-KW"/>
</dbReference>
<dbReference type="GeneID" id="100678798"/>
<keyword evidence="6" id="KW-0010">Activator</keyword>
<dbReference type="InterPro" id="IPR029431">
    <property type="entry name" value="TP53INP"/>
</dbReference>
<evidence type="ECO:0000256" key="8">
    <source>
        <dbReference type="ARBA" id="ARBA00023242"/>
    </source>
</evidence>
<evidence type="ECO:0000256" key="7">
    <source>
        <dbReference type="ARBA" id="ARBA00023163"/>
    </source>
</evidence>
<feature type="region of interest" description="Disordered" evidence="11">
    <location>
        <begin position="13"/>
        <end position="35"/>
    </location>
</feature>
<evidence type="ECO:0000256" key="1">
    <source>
        <dbReference type="ARBA" id="ARBA00004419"/>
    </source>
</evidence>
<keyword evidence="13" id="KW-1185">Reference proteome</keyword>
<name>A0A7M7QEH7_NASVI</name>
<keyword evidence="3" id="KW-0963">Cytoplasm</keyword>